<protein>
    <submittedName>
        <fullName evidence="3">Putative transmembrane protein (PGPGW)</fullName>
    </submittedName>
</protein>
<reference evidence="4" key="1">
    <citation type="submission" date="2016-10" db="EMBL/GenBank/DDBJ databases">
        <authorList>
            <person name="Varghese N."/>
            <person name="Submissions S."/>
        </authorList>
    </citation>
    <scope>NUCLEOTIDE SEQUENCE [LARGE SCALE GENOMIC DNA]</scope>
    <source>
        <strain evidence="4">930I</strain>
    </source>
</reference>
<feature type="region of interest" description="Disordered" evidence="1">
    <location>
        <begin position="88"/>
        <end position="112"/>
    </location>
</feature>
<sequence length="112" mass="12663">MDDPGLKRPFGNRFGRAVLGWVLLVVGAIITPTPIPIGIFVMAFAVYLLARDSLAVRQAVRWARRNWPAFCRALEGIKHRLPHGVRESIDITHPDHPEPDHRPEDESARTPR</sequence>
<dbReference type="OrthoDB" id="8482202at2"/>
<keyword evidence="2 3" id="KW-0812">Transmembrane</keyword>
<dbReference type="RefSeq" id="WP_092614968.1">
    <property type="nucleotide sequence ID" value="NZ_FNCV01000001.1"/>
</dbReference>
<evidence type="ECO:0000256" key="1">
    <source>
        <dbReference type="SAM" id="MobiDB-lite"/>
    </source>
</evidence>
<dbReference type="Pfam" id="PF09656">
    <property type="entry name" value="PGPGW"/>
    <property type="match status" value="1"/>
</dbReference>
<dbReference type="InterPro" id="IPR019099">
    <property type="entry name" value="Uncharacterised_PGPGW_TM"/>
</dbReference>
<keyword evidence="4" id="KW-1185">Reference proteome</keyword>
<gene>
    <name evidence="3" type="ORF">SAMN05421742_101538</name>
</gene>
<evidence type="ECO:0000313" key="3">
    <source>
        <dbReference type="EMBL" id="SDG54714.1"/>
    </source>
</evidence>
<dbReference type="AlphaFoldDB" id="A0A1G7V4N6"/>
<name>A0A1G7V4N6_9PROT</name>
<proteinExistence type="predicted"/>
<organism evidence="3 4">
    <name type="scientific">Roseospirillum parvum</name>
    <dbReference type="NCBI Taxonomy" id="83401"/>
    <lineage>
        <taxon>Bacteria</taxon>
        <taxon>Pseudomonadati</taxon>
        <taxon>Pseudomonadota</taxon>
        <taxon>Alphaproteobacteria</taxon>
        <taxon>Rhodospirillales</taxon>
        <taxon>Rhodospirillaceae</taxon>
        <taxon>Roseospirillum</taxon>
    </lineage>
</organism>
<dbReference type="EMBL" id="FNCV01000001">
    <property type="protein sequence ID" value="SDG54714.1"/>
    <property type="molecule type" value="Genomic_DNA"/>
</dbReference>
<evidence type="ECO:0000256" key="2">
    <source>
        <dbReference type="SAM" id="Phobius"/>
    </source>
</evidence>
<accession>A0A1G7V4N6</accession>
<feature type="transmembrane region" description="Helical" evidence="2">
    <location>
        <begin position="20"/>
        <end position="49"/>
    </location>
</feature>
<evidence type="ECO:0000313" key="4">
    <source>
        <dbReference type="Proteomes" id="UP000217076"/>
    </source>
</evidence>
<keyword evidence="2" id="KW-1133">Transmembrane helix</keyword>
<dbReference type="Proteomes" id="UP000217076">
    <property type="component" value="Unassembled WGS sequence"/>
</dbReference>
<keyword evidence="2" id="KW-0472">Membrane</keyword>